<name>A0A8D8BXH9_CULPI</name>
<dbReference type="AlphaFoldDB" id="A0A8D8BXH9"/>
<accession>A0A8D8BXH9</accession>
<organism evidence="1">
    <name type="scientific">Culex pipiens</name>
    <name type="common">House mosquito</name>
    <dbReference type="NCBI Taxonomy" id="7175"/>
    <lineage>
        <taxon>Eukaryota</taxon>
        <taxon>Metazoa</taxon>
        <taxon>Ecdysozoa</taxon>
        <taxon>Arthropoda</taxon>
        <taxon>Hexapoda</taxon>
        <taxon>Insecta</taxon>
        <taxon>Pterygota</taxon>
        <taxon>Neoptera</taxon>
        <taxon>Endopterygota</taxon>
        <taxon>Diptera</taxon>
        <taxon>Nematocera</taxon>
        <taxon>Culicoidea</taxon>
        <taxon>Culicidae</taxon>
        <taxon>Culicinae</taxon>
        <taxon>Culicini</taxon>
        <taxon>Culex</taxon>
        <taxon>Culex</taxon>
    </lineage>
</organism>
<evidence type="ECO:0000313" key="1">
    <source>
        <dbReference type="EMBL" id="CAG6483125.1"/>
    </source>
</evidence>
<proteinExistence type="predicted"/>
<reference evidence="1" key="1">
    <citation type="submission" date="2021-05" db="EMBL/GenBank/DDBJ databases">
        <authorList>
            <person name="Alioto T."/>
            <person name="Alioto T."/>
            <person name="Gomez Garrido J."/>
        </authorList>
    </citation>
    <scope>NUCLEOTIDE SEQUENCE</scope>
</reference>
<dbReference type="EMBL" id="HBUE01095058">
    <property type="protein sequence ID" value="CAG6483125.1"/>
    <property type="molecule type" value="Transcribed_RNA"/>
</dbReference>
<protein>
    <submittedName>
        <fullName evidence="1">(northern house mosquito) hypothetical protein</fullName>
    </submittedName>
</protein>
<sequence length="117" mass="13100">MSEGRRWWNSFAAMTTSTGRVVTAGWMVKEEWGGGGGIFYGKPPQWKKDAEEFNVLRWTRLECLGECVGVSEKRVETKSSSLKKLLLFLHTCGRKREGEGSVKLCSDCFGIGATFQI</sequence>